<gene>
    <name evidence="1" type="ORF">P3H78_31555</name>
</gene>
<dbReference type="RefSeq" id="WP_276112614.1">
    <property type="nucleotide sequence ID" value="NZ_JARJBB010000038.1"/>
</dbReference>
<dbReference type="Proteomes" id="UP001221150">
    <property type="component" value="Unassembled WGS sequence"/>
</dbReference>
<evidence type="ECO:0000313" key="1">
    <source>
        <dbReference type="EMBL" id="MDF3303071.1"/>
    </source>
</evidence>
<evidence type="ECO:0000313" key="2">
    <source>
        <dbReference type="Proteomes" id="UP001221150"/>
    </source>
</evidence>
<name>A0ABT6AEJ0_9ACTN</name>
<accession>A0ABT6AEJ0</accession>
<protein>
    <submittedName>
        <fullName evidence="1">Uncharacterized protein</fullName>
    </submittedName>
</protein>
<reference evidence="1 2" key="1">
    <citation type="submission" date="2023-03" db="EMBL/GenBank/DDBJ databases">
        <title>Draft genome sequence of Streptomyces sp. K1PA1 isolated from peat swamp forest in Thailand.</title>
        <authorList>
            <person name="Klaysubun C."/>
            <person name="Duangmal K."/>
        </authorList>
    </citation>
    <scope>NUCLEOTIDE SEQUENCE [LARGE SCALE GENOMIC DNA]</scope>
    <source>
        <strain evidence="1 2">K1PA1</strain>
    </source>
</reference>
<sequence>MLDTFWAVIATQLQELRTAKTADDVLRILPSDGDAPAFFAGSGGDETVSDALRTAGWELVWAESSVYYTMRAPDGSMITYIEGDIFPGDRHGNNPGRPAH</sequence>
<comment type="caution">
    <text evidence="1">The sequence shown here is derived from an EMBL/GenBank/DDBJ whole genome shotgun (WGS) entry which is preliminary data.</text>
</comment>
<keyword evidence="2" id="KW-1185">Reference proteome</keyword>
<organism evidence="1 2">
    <name type="scientific">Streptomyces tropicalis</name>
    <dbReference type="NCBI Taxonomy" id="3034234"/>
    <lineage>
        <taxon>Bacteria</taxon>
        <taxon>Bacillati</taxon>
        <taxon>Actinomycetota</taxon>
        <taxon>Actinomycetes</taxon>
        <taxon>Kitasatosporales</taxon>
        <taxon>Streptomycetaceae</taxon>
        <taxon>Streptomyces</taxon>
    </lineage>
</organism>
<proteinExistence type="predicted"/>
<dbReference type="EMBL" id="JARJBB010000038">
    <property type="protein sequence ID" value="MDF3303071.1"/>
    <property type="molecule type" value="Genomic_DNA"/>
</dbReference>